<dbReference type="InterPro" id="IPR025110">
    <property type="entry name" value="AMP-bd_C"/>
</dbReference>
<comment type="similarity">
    <text evidence="2">Belongs to the ATP-dependent AMP-binding enzyme family.</text>
</comment>
<evidence type="ECO:0000256" key="1">
    <source>
        <dbReference type="ARBA" id="ARBA00004275"/>
    </source>
</evidence>
<dbReference type="Proteomes" id="UP000887572">
    <property type="component" value="Unplaced"/>
</dbReference>
<feature type="domain" description="AMP-binding enzyme C-terminal" evidence="5">
    <location>
        <begin position="355"/>
        <end position="429"/>
    </location>
</feature>
<dbReference type="InterPro" id="IPR000873">
    <property type="entry name" value="AMP-dep_synth/lig_dom"/>
</dbReference>
<sequence>MQKGCISPVNALLSEAELVRTFNETKCKVVFCVDSLLDKVLTTRPHCPHLKHIVLISIGQFPAKSMPNLSTESVVQWSDAIDSAAPVDFSRPLPKIEVEKDVMFMPFSSGTTGLPKGVMLTHRNVGTMSRIFSSHLENQVLKKMEPDWDWKKEHIMLHLPFYHVYGFVLGVNSLLRGGSGVTFGRFDLDMFCRTIQNYKIKVAFLVPPILVLLAKAPAVSRYDLSSLQLIMTGAAPQICQGYGMTEQTVCSHLSVFGPDDPKAVGHLISNFEMKVVDIESRRPLGVGQKGEICTRSSTTMLGYLNRDEATAEIIDKDGWLKTGDIGFFDENGCTYVVDRLKELIKVKGFQVAPAELEDLLLSHAGVKDCAVVGVLDELAGEVPKAFVVKAVEKLTETELKQFVGEKVASYKQLSTVEFVDEIPKSASGKILRRLLREKSAKRNSSS</sequence>
<dbReference type="PANTHER" id="PTHR24096:SF422">
    <property type="entry name" value="BCDNA.GH02901"/>
    <property type="match status" value="1"/>
</dbReference>
<evidence type="ECO:0000259" key="4">
    <source>
        <dbReference type="Pfam" id="PF00501"/>
    </source>
</evidence>
<dbReference type="GO" id="GO:0016405">
    <property type="term" value="F:CoA-ligase activity"/>
    <property type="evidence" value="ECO:0007669"/>
    <property type="project" value="TreeGrafter"/>
</dbReference>
<dbReference type="PANTHER" id="PTHR24096">
    <property type="entry name" value="LONG-CHAIN-FATTY-ACID--COA LIGASE"/>
    <property type="match status" value="1"/>
</dbReference>
<dbReference type="Gene3D" id="2.30.38.10">
    <property type="entry name" value="Luciferase, Domain 3"/>
    <property type="match status" value="1"/>
</dbReference>
<reference evidence="7" key="1">
    <citation type="submission" date="2022-11" db="UniProtKB">
        <authorList>
            <consortium name="WormBaseParasite"/>
        </authorList>
    </citation>
    <scope>IDENTIFICATION</scope>
</reference>
<dbReference type="InterPro" id="IPR045851">
    <property type="entry name" value="AMP-bd_C_sf"/>
</dbReference>
<dbReference type="CDD" id="cd05911">
    <property type="entry name" value="Firefly_Luc_like"/>
    <property type="match status" value="1"/>
</dbReference>
<evidence type="ECO:0000313" key="7">
    <source>
        <dbReference type="WBParaSite" id="Gr19_v10_g17350.t1"/>
    </source>
</evidence>
<evidence type="ECO:0000256" key="2">
    <source>
        <dbReference type="ARBA" id="ARBA00006432"/>
    </source>
</evidence>
<evidence type="ECO:0000256" key="3">
    <source>
        <dbReference type="ARBA" id="ARBA00023140"/>
    </source>
</evidence>
<feature type="domain" description="AMP-dependent synthetase/ligase" evidence="4">
    <location>
        <begin position="4"/>
        <end position="304"/>
    </location>
</feature>
<comment type="subcellular location">
    <subcellularLocation>
        <location evidence="1">Peroxisome</location>
    </subcellularLocation>
</comment>
<keyword evidence="3" id="KW-0576">Peroxisome</keyword>
<dbReference type="Gene3D" id="3.30.300.30">
    <property type="match status" value="1"/>
</dbReference>
<dbReference type="Gene3D" id="3.40.50.980">
    <property type="match status" value="2"/>
</dbReference>
<dbReference type="PROSITE" id="PS00455">
    <property type="entry name" value="AMP_BINDING"/>
    <property type="match status" value="1"/>
</dbReference>
<name>A0A914HGS2_GLORO</name>
<evidence type="ECO:0000313" key="6">
    <source>
        <dbReference type="Proteomes" id="UP000887572"/>
    </source>
</evidence>
<dbReference type="InterPro" id="IPR020845">
    <property type="entry name" value="AMP-binding_CS"/>
</dbReference>
<dbReference type="AlphaFoldDB" id="A0A914HGS2"/>
<organism evidence="6 7">
    <name type="scientific">Globodera rostochiensis</name>
    <name type="common">Golden nematode worm</name>
    <name type="synonym">Heterodera rostochiensis</name>
    <dbReference type="NCBI Taxonomy" id="31243"/>
    <lineage>
        <taxon>Eukaryota</taxon>
        <taxon>Metazoa</taxon>
        <taxon>Ecdysozoa</taxon>
        <taxon>Nematoda</taxon>
        <taxon>Chromadorea</taxon>
        <taxon>Rhabditida</taxon>
        <taxon>Tylenchina</taxon>
        <taxon>Tylenchomorpha</taxon>
        <taxon>Tylenchoidea</taxon>
        <taxon>Heteroderidae</taxon>
        <taxon>Heteroderinae</taxon>
        <taxon>Globodera</taxon>
    </lineage>
</organism>
<dbReference type="WBParaSite" id="Gr19_v10_g17350.t1">
    <property type="protein sequence ID" value="Gr19_v10_g17350.t1"/>
    <property type="gene ID" value="Gr19_v10_g17350"/>
</dbReference>
<dbReference type="Pfam" id="PF00501">
    <property type="entry name" value="AMP-binding"/>
    <property type="match status" value="1"/>
</dbReference>
<dbReference type="SUPFAM" id="SSF56801">
    <property type="entry name" value="Acetyl-CoA synthetase-like"/>
    <property type="match status" value="1"/>
</dbReference>
<dbReference type="FunFam" id="3.30.300.30:FF:000007">
    <property type="entry name" value="4-coumarate--CoA ligase 2"/>
    <property type="match status" value="1"/>
</dbReference>
<accession>A0A914HGS2</accession>
<protein>
    <submittedName>
        <fullName evidence="7">4-coumarate--CoA ligase</fullName>
    </submittedName>
</protein>
<dbReference type="GO" id="GO:0005777">
    <property type="term" value="C:peroxisome"/>
    <property type="evidence" value="ECO:0007669"/>
    <property type="project" value="UniProtKB-SubCell"/>
</dbReference>
<evidence type="ECO:0000259" key="5">
    <source>
        <dbReference type="Pfam" id="PF13193"/>
    </source>
</evidence>
<proteinExistence type="inferred from homology"/>
<keyword evidence="6" id="KW-1185">Reference proteome</keyword>
<dbReference type="Pfam" id="PF13193">
    <property type="entry name" value="AMP-binding_C"/>
    <property type="match status" value="1"/>
</dbReference>